<evidence type="ECO:0000256" key="10">
    <source>
        <dbReference type="SAM" id="Phobius"/>
    </source>
</evidence>
<comment type="catalytic activity">
    <reaction evidence="1">
        <text>ATP + protein L-histidine = ADP + protein N-phospho-L-histidine.</text>
        <dbReference type="EC" id="2.7.13.3"/>
    </reaction>
</comment>
<dbReference type="SUPFAM" id="SSF55874">
    <property type="entry name" value="ATPase domain of HSP90 chaperone/DNA topoisomerase II/histidine kinase"/>
    <property type="match status" value="1"/>
</dbReference>
<dbReference type="PANTHER" id="PTHR45436:SF4">
    <property type="entry name" value="SENSOR PROTEIN PHOQ"/>
    <property type="match status" value="1"/>
</dbReference>
<organism evidence="12 13">
    <name type="scientific">Vibrio albus</name>
    <dbReference type="NCBI Taxonomy" id="2200953"/>
    <lineage>
        <taxon>Bacteria</taxon>
        <taxon>Pseudomonadati</taxon>
        <taxon>Pseudomonadota</taxon>
        <taxon>Gammaproteobacteria</taxon>
        <taxon>Vibrionales</taxon>
        <taxon>Vibrionaceae</taxon>
        <taxon>Vibrio</taxon>
    </lineage>
</organism>
<gene>
    <name evidence="12" type="ORF">DI392_08385</name>
</gene>
<dbReference type="InterPro" id="IPR003661">
    <property type="entry name" value="HisK_dim/P_dom"/>
</dbReference>
<keyword evidence="8 10" id="KW-1133">Transmembrane helix</keyword>
<comment type="subcellular location">
    <subcellularLocation>
        <location evidence="2">Membrane</location>
    </subcellularLocation>
</comment>
<dbReference type="PANTHER" id="PTHR45436">
    <property type="entry name" value="SENSOR HISTIDINE KINASE YKOH"/>
    <property type="match status" value="1"/>
</dbReference>
<keyword evidence="4" id="KW-0597">Phosphoprotein</keyword>
<proteinExistence type="predicted"/>
<accession>A0A2U3B9L0</accession>
<evidence type="ECO:0000313" key="13">
    <source>
        <dbReference type="Proteomes" id="UP000245362"/>
    </source>
</evidence>
<feature type="domain" description="Histidine kinase" evidence="11">
    <location>
        <begin position="266"/>
        <end position="461"/>
    </location>
</feature>
<feature type="transmembrane region" description="Helical" evidence="10">
    <location>
        <begin position="29"/>
        <end position="52"/>
    </location>
</feature>
<dbReference type="InterPro" id="IPR036890">
    <property type="entry name" value="HATPase_C_sf"/>
</dbReference>
<dbReference type="OrthoDB" id="9809567at2"/>
<evidence type="ECO:0000256" key="7">
    <source>
        <dbReference type="ARBA" id="ARBA00022777"/>
    </source>
</evidence>
<dbReference type="GO" id="GO:0000155">
    <property type="term" value="F:phosphorelay sensor kinase activity"/>
    <property type="evidence" value="ECO:0007669"/>
    <property type="project" value="InterPro"/>
</dbReference>
<evidence type="ECO:0000256" key="9">
    <source>
        <dbReference type="ARBA" id="ARBA00023136"/>
    </source>
</evidence>
<evidence type="ECO:0000256" key="8">
    <source>
        <dbReference type="ARBA" id="ARBA00022989"/>
    </source>
</evidence>
<dbReference type="InterPro" id="IPR003594">
    <property type="entry name" value="HATPase_dom"/>
</dbReference>
<evidence type="ECO:0000256" key="3">
    <source>
        <dbReference type="ARBA" id="ARBA00012438"/>
    </source>
</evidence>
<dbReference type="GO" id="GO:0005524">
    <property type="term" value="F:ATP binding"/>
    <property type="evidence" value="ECO:0007669"/>
    <property type="project" value="UniProtKB-KW"/>
</dbReference>
<keyword evidence="7 12" id="KW-0418">Kinase</keyword>
<evidence type="ECO:0000256" key="2">
    <source>
        <dbReference type="ARBA" id="ARBA00004370"/>
    </source>
</evidence>
<evidence type="ECO:0000259" key="11">
    <source>
        <dbReference type="PROSITE" id="PS50109"/>
    </source>
</evidence>
<evidence type="ECO:0000313" key="12">
    <source>
        <dbReference type="EMBL" id="PWI33480.1"/>
    </source>
</evidence>
<keyword evidence="5" id="KW-0808">Transferase</keyword>
<dbReference type="RefSeq" id="WP_109319471.1">
    <property type="nucleotide sequence ID" value="NZ_QFWT01000004.1"/>
</dbReference>
<sequence>MTKRNRSKKSPSLANNYLLVNRLSLVNRLLLTSLVFLPVFMSLGSLILYTAFKASLETSLQNQMQSQAYALMSDAELEKQGLWMPERMADPSFQQTSSGQFAWITDQNQPLWRSPSSILLDEPMLQPTSPVTPGEIHFEVPSDHFPYYQLIYDTRWQSENGEQFLRFVVAHDPSALSAELDSFSRQIIFWISGLTLLLLIIQYLITRWGLQPLDKIAVDLSRLESGKIQLLKGNYPKELNPVINNLNQVLTVQRTQRERFKNTLADLAHSLKTPLAIIKSNYQTTDDRIIDEQVTRMNNIISHHLSRAHLGYQPLAGHVAVLPLISRLTGAITKLDRYSNMDIQLRIADDVHFHGEDGDLMEIMGNLIENACKYGKSKIEISAMNSDKGLKISVEDDGPGIDLHLRTSILKRGARSDTASLGQGLGLAVVTDILSSYDGELNISTSHLGGACFSFILPNKVGK</sequence>
<dbReference type="CDD" id="cd00082">
    <property type="entry name" value="HisKA"/>
    <property type="match status" value="1"/>
</dbReference>
<dbReference type="EC" id="2.7.13.3" evidence="3"/>
<dbReference type="PROSITE" id="PS50109">
    <property type="entry name" value="HIS_KIN"/>
    <property type="match status" value="1"/>
</dbReference>
<dbReference type="PRINTS" id="PR00344">
    <property type="entry name" value="BCTRLSENSOR"/>
</dbReference>
<dbReference type="Gene3D" id="1.10.287.130">
    <property type="match status" value="1"/>
</dbReference>
<dbReference type="EMBL" id="QFWT01000004">
    <property type="protein sequence ID" value="PWI33480.1"/>
    <property type="molecule type" value="Genomic_DNA"/>
</dbReference>
<dbReference type="AlphaFoldDB" id="A0A2U3B9L0"/>
<evidence type="ECO:0000256" key="4">
    <source>
        <dbReference type="ARBA" id="ARBA00022553"/>
    </source>
</evidence>
<dbReference type="InterPro" id="IPR004358">
    <property type="entry name" value="Sig_transdc_His_kin-like_C"/>
</dbReference>
<evidence type="ECO:0000256" key="6">
    <source>
        <dbReference type="ARBA" id="ARBA00022692"/>
    </source>
</evidence>
<name>A0A2U3B9L0_9VIBR</name>
<evidence type="ECO:0000256" key="5">
    <source>
        <dbReference type="ARBA" id="ARBA00022679"/>
    </source>
</evidence>
<keyword evidence="6 10" id="KW-0812">Transmembrane</keyword>
<dbReference type="SUPFAM" id="SSF47384">
    <property type="entry name" value="Homodimeric domain of signal transducing histidine kinase"/>
    <property type="match status" value="1"/>
</dbReference>
<keyword evidence="9 10" id="KW-0472">Membrane</keyword>
<reference evidence="12 13" key="1">
    <citation type="submission" date="2018-05" db="EMBL/GenBank/DDBJ databases">
        <title>Vibrio limimaris sp. nov., isolated from marine sediment.</title>
        <authorList>
            <person name="Li C.-M."/>
        </authorList>
    </citation>
    <scope>NUCLEOTIDE SEQUENCE [LARGE SCALE GENOMIC DNA]</scope>
    <source>
        <strain evidence="12 13">E4404</strain>
    </source>
</reference>
<evidence type="ECO:0000256" key="1">
    <source>
        <dbReference type="ARBA" id="ARBA00000085"/>
    </source>
</evidence>
<dbReference type="SMART" id="SM00387">
    <property type="entry name" value="HATPase_c"/>
    <property type="match status" value="1"/>
</dbReference>
<dbReference type="InterPro" id="IPR036097">
    <property type="entry name" value="HisK_dim/P_sf"/>
</dbReference>
<dbReference type="Proteomes" id="UP000245362">
    <property type="component" value="Unassembled WGS sequence"/>
</dbReference>
<dbReference type="InterPro" id="IPR005467">
    <property type="entry name" value="His_kinase_dom"/>
</dbReference>
<comment type="caution">
    <text evidence="12">The sequence shown here is derived from an EMBL/GenBank/DDBJ whole genome shotgun (WGS) entry which is preliminary data.</text>
</comment>
<dbReference type="GO" id="GO:0005886">
    <property type="term" value="C:plasma membrane"/>
    <property type="evidence" value="ECO:0007669"/>
    <property type="project" value="TreeGrafter"/>
</dbReference>
<dbReference type="Pfam" id="PF02518">
    <property type="entry name" value="HATPase_c"/>
    <property type="match status" value="1"/>
</dbReference>
<protein>
    <recommendedName>
        <fullName evidence="3">histidine kinase</fullName>
        <ecNumber evidence="3">2.7.13.3</ecNumber>
    </recommendedName>
</protein>
<dbReference type="InterPro" id="IPR050428">
    <property type="entry name" value="TCS_sensor_his_kinase"/>
</dbReference>
<keyword evidence="13" id="KW-1185">Reference proteome</keyword>
<dbReference type="Gene3D" id="3.30.565.10">
    <property type="entry name" value="Histidine kinase-like ATPase, C-terminal domain"/>
    <property type="match status" value="1"/>
</dbReference>